<dbReference type="Pfam" id="PF00364">
    <property type="entry name" value="Biotin_lipoyl"/>
    <property type="match status" value="1"/>
</dbReference>
<dbReference type="CDD" id="cd06850">
    <property type="entry name" value="biotinyl_domain"/>
    <property type="match status" value="1"/>
</dbReference>
<dbReference type="AlphaFoldDB" id="U2R6K6"/>
<dbReference type="RefSeq" id="WP_021763220.1">
    <property type="nucleotide sequence ID" value="NZ_KI272244.1"/>
</dbReference>
<feature type="region of interest" description="Disordered" evidence="2">
    <location>
        <begin position="54"/>
        <end position="75"/>
    </location>
</feature>
<dbReference type="EMBL" id="AWVQ01000365">
    <property type="protein sequence ID" value="ERK70875.1"/>
    <property type="molecule type" value="Genomic_DNA"/>
</dbReference>
<dbReference type="PROSITE" id="PS00188">
    <property type="entry name" value="BIOTIN"/>
    <property type="match status" value="1"/>
</dbReference>
<accession>U2R6K6</accession>
<protein>
    <submittedName>
        <fullName evidence="4">Biotin-requiring enzyme</fullName>
    </submittedName>
</protein>
<feature type="non-terminal residue" evidence="4">
    <location>
        <position position="1"/>
    </location>
</feature>
<reference evidence="4 5" key="1">
    <citation type="submission" date="2013-08" db="EMBL/GenBank/DDBJ databases">
        <authorList>
            <person name="Weinstock G."/>
            <person name="Sodergren E."/>
            <person name="Wylie T."/>
            <person name="Fulton L."/>
            <person name="Fulton R."/>
            <person name="Fronick C."/>
            <person name="O'Laughlin M."/>
            <person name="Godfrey J."/>
            <person name="Miner T."/>
            <person name="Herter B."/>
            <person name="Appelbaum E."/>
            <person name="Cordes M."/>
            <person name="Lek S."/>
            <person name="Wollam A."/>
            <person name="Pepin K.H."/>
            <person name="Palsikar V.B."/>
            <person name="Mitreva M."/>
            <person name="Wilson R.K."/>
        </authorList>
    </citation>
    <scope>NUCLEOTIDE SEQUENCE [LARGE SCALE GENOMIC DNA]</scope>
    <source>
        <strain evidence="4 5">ATCC 14665</strain>
    </source>
</reference>
<dbReference type="PROSITE" id="PS50968">
    <property type="entry name" value="BIOTINYL_LIPOYL"/>
    <property type="match status" value="1"/>
</dbReference>
<dbReference type="Gene3D" id="2.40.50.100">
    <property type="match status" value="1"/>
</dbReference>
<gene>
    <name evidence="4" type="ORF">N136_02775</name>
</gene>
<keyword evidence="1" id="KW-0092">Biotin</keyword>
<feature type="domain" description="Lipoyl-binding" evidence="3">
    <location>
        <begin position="1"/>
        <end position="54"/>
    </location>
</feature>
<proteinExistence type="predicted"/>
<dbReference type="InterPro" id="IPR011053">
    <property type="entry name" value="Single_hybrid_motif"/>
</dbReference>
<dbReference type="SUPFAM" id="SSF51230">
    <property type="entry name" value="Single hybrid motif"/>
    <property type="match status" value="1"/>
</dbReference>
<evidence type="ECO:0000313" key="4">
    <source>
        <dbReference type="EMBL" id="ERK70875.1"/>
    </source>
</evidence>
<dbReference type="HOGENOM" id="CLU_2660355_0_0_11"/>
<evidence type="ECO:0000256" key="2">
    <source>
        <dbReference type="SAM" id="MobiDB-lite"/>
    </source>
</evidence>
<comment type="caution">
    <text evidence="4">The sequence shown here is derived from an EMBL/GenBank/DDBJ whole genome shotgun (WGS) entry which is preliminary data.</text>
</comment>
<name>U2R6K6_LEIAQ</name>
<evidence type="ECO:0000259" key="3">
    <source>
        <dbReference type="PROSITE" id="PS50968"/>
    </source>
</evidence>
<dbReference type="InterPro" id="IPR000089">
    <property type="entry name" value="Biotin_lipoyl"/>
</dbReference>
<evidence type="ECO:0000256" key="1">
    <source>
        <dbReference type="ARBA" id="ARBA00023267"/>
    </source>
</evidence>
<dbReference type="InterPro" id="IPR001882">
    <property type="entry name" value="Biotin_BS"/>
</dbReference>
<evidence type="ECO:0000313" key="5">
    <source>
        <dbReference type="Proteomes" id="UP000016605"/>
    </source>
</evidence>
<dbReference type="Proteomes" id="UP000016605">
    <property type="component" value="Unassembled WGS sequence"/>
</dbReference>
<dbReference type="PATRIC" id="fig|1358026.3.peg.2357"/>
<sequence length="75" mass="7753">PVADGDTVTAGDTVAVVEAMKMEHRLLAPISGVVRVQAAPGDLVRLDQLVARVDATPSPDDAEPHGQSPRETGTP</sequence>
<organism evidence="4 5">
    <name type="scientific">Leifsonia aquatica ATCC 14665</name>
    <dbReference type="NCBI Taxonomy" id="1358026"/>
    <lineage>
        <taxon>Bacteria</taxon>
        <taxon>Bacillati</taxon>
        <taxon>Actinomycetota</taxon>
        <taxon>Actinomycetes</taxon>
        <taxon>Micrococcales</taxon>
        <taxon>Microbacteriaceae</taxon>
        <taxon>Leifsonia</taxon>
    </lineage>
</organism>